<protein>
    <submittedName>
        <fullName evidence="2">ComEA family DNA-binding protein</fullName>
    </submittedName>
</protein>
<proteinExistence type="predicted"/>
<keyword evidence="3" id="KW-1185">Reference proteome</keyword>
<accession>A0ABW7G560</accession>
<reference evidence="2 3" key="1">
    <citation type="submission" date="2024-09" db="EMBL/GenBank/DDBJ databases">
        <title>Novel species of the genus Pelomonas and Roseateles isolated from streams.</title>
        <authorList>
            <person name="Lu H."/>
        </authorList>
    </citation>
    <scope>NUCLEOTIDE SEQUENCE [LARGE SCALE GENOMIC DNA]</scope>
    <source>
        <strain evidence="2 3">BYS96W</strain>
    </source>
</reference>
<dbReference type="SUPFAM" id="SSF47781">
    <property type="entry name" value="RuvA domain 2-like"/>
    <property type="match status" value="1"/>
</dbReference>
<dbReference type="Pfam" id="PF12836">
    <property type="entry name" value="HHH_3"/>
    <property type="match status" value="1"/>
</dbReference>
<evidence type="ECO:0000256" key="1">
    <source>
        <dbReference type="SAM" id="SignalP"/>
    </source>
</evidence>
<feature type="signal peptide" evidence="1">
    <location>
        <begin position="1"/>
        <end position="23"/>
    </location>
</feature>
<evidence type="ECO:0000313" key="3">
    <source>
        <dbReference type="Proteomes" id="UP001606305"/>
    </source>
</evidence>
<feature type="chain" id="PRO_5046166588" evidence="1">
    <location>
        <begin position="24"/>
        <end position="93"/>
    </location>
</feature>
<evidence type="ECO:0000313" key="2">
    <source>
        <dbReference type="EMBL" id="MFG6457063.1"/>
    </source>
</evidence>
<dbReference type="GO" id="GO:0003677">
    <property type="term" value="F:DNA binding"/>
    <property type="evidence" value="ECO:0007669"/>
    <property type="project" value="UniProtKB-KW"/>
</dbReference>
<gene>
    <name evidence="2" type="ORF">ACG00X_09475</name>
</gene>
<name>A0ABW7G560_9BURK</name>
<sequence length="93" mass="9856">MKRRAWLWAWAALPVLPALPATAQPAEVDANSATRAQLESLPGLGPALVQRLLAARPFTGWADLMKRVPGIRAASARKLSAAGLRVGGQAFDD</sequence>
<organism evidence="2 3">
    <name type="scientific">Pelomonas nitida</name>
    <dbReference type="NCBI Taxonomy" id="3299027"/>
    <lineage>
        <taxon>Bacteria</taxon>
        <taxon>Pseudomonadati</taxon>
        <taxon>Pseudomonadota</taxon>
        <taxon>Betaproteobacteria</taxon>
        <taxon>Burkholderiales</taxon>
        <taxon>Sphaerotilaceae</taxon>
        <taxon>Roseateles</taxon>
    </lineage>
</organism>
<dbReference type="RefSeq" id="WP_394487884.1">
    <property type="nucleotide sequence ID" value="NZ_JBIGIA010000006.1"/>
</dbReference>
<comment type="caution">
    <text evidence="2">The sequence shown here is derived from an EMBL/GenBank/DDBJ whole genome shotgun (WGS) entry which is preliminary data.</text>
</comment>
<dbReference type="Proteomes" id="UP001606305">
    <property type="component" value="Unassembled WGS sequence"/>
</dbReference>
<keyword evidence="2" id="KW-0238">DNA-binding</keyword>
<dbReference type="InterPro" id="IPR010994">
    <property type="entry name" value="RuvA_2-like"/>
</dbReference>
<keyword evidence="1" id="KW-0732">Signal</keyword>
<dbReference type="EMBL" id="JBIGIA010000006">
    <property type="protein sequence ID" value="MFG6457063.1"/>
    <property type="molecule type" value="Genomic_DNA"/>
</dbReference>
<dbReference type="Gene3D" id="1.10.150.320">
    <property type="entry name" value="Photosystem II 12 kDa extrinsic protein"/>
    <property type="match status" value="1"/>
</dbReference>